<comment type="similarity">
    <text evidence="8">Belongs to the shikimate dehydrogenase family.</text>
</comment>
<dbReference type="Pfam" id="PF18317">
    <property type="entry name" value="SDH_C"/>
    <property type="match status" value="1"/>
</dbReference>
<keyword evidence="5 8" id="KW-0560">Oxidoreductase</keyword>
<dbReference type="InterPro" id="IPR022893">
    <property type="entry name" value="Shikimate_DH_fam"/>
</dbReference>
<dbReference type="PANTHER" id="PTHR21089:SF1">
    <property type="entry name" value="BIFUNCTIONAL 3-DEHYDROQUINATE DEHYDRATASE_SHIKIMATE DEHYDROGENASE, CHLOROPLASTIC"/>
    <property type="match status" value="1"/>
</dbReference>
<evidence type="ECO:0000256" key="8">
    <source>
        <dbReference type="HAMAP-Rule" id="MF_00222"/>
    </source>
</evidence>
<feature type="domain" description="Shikimate dehydrogenase substrate binding N-terminal" evidence="10">
    <location>
        <begin position="14"/>
        <end position="96"/>
    </location>
</feature>
<feature type="domain" description="SDH C-terminal" evidence="11">
    <location>
        <begin position="244"/>
        <end position="274"/>
    </location>
</feature>
<dbReference type="KEGG" id="bthg:MS2017_0855"/>
<evidence type="ECO:0000256" key="7">
    <source>
        <dbReference type="ARBA" id="ARBA00049442"/>
    </source>
</evidence>
<dbReference type="InterPro" id="IPR036291">
    <property type="entry name" value="NAD(P)-bd_dom_sf"/>
</dbReference>
<evidence type="ECO:0000256" key="4">
    <source>
        <dbReference type="ARBA" id="ARBA00022857"/>
    </source>
</evidence>
<dbReference type="CDD" id="cd01065">
    <property type="entry name" value="NAD_bind_Shikimate_DH"/>
    <property type="match status" value="1"/>
</dbReference>
<feature type="binding site" evidence="8">
    <location>
        <position position="221"/>
    </location>
    <ligand>
        <name>NADP(+)</name>
        <dbReference type="ChEBI" id="CHEBI:58349"/>
    </ligand>
</feature>
<evidence type="ECO:0000313" key="12">
    <source>
        <dbReference type="EMBL" id="AYQ56577.1"/>
    </source>
</evidence>
<dbReference type="GO" id="GO:0009423">
    <property type="term" value="P:chorismate biosynthetic process"/>
    <property type="evidence" value="ECO:0007669"/>
    <property type="project" value="UniProtKB-UniRule"/>
</dbReference>
<dbReference type="InterPro" id="IPR046346">
    <property type="entry name" value="Aminoacid_DH-like_N_sf"/>
</dbReference>
<sequence>MATKAKTAMYKFAVFGNPIEHSLSPKIHALFAQQTGVEIEYSKILAPIDKFPQTAQNFIDSGANGFNVTVPFKINAFELATQHSINAETAGAVNTIKVDGNELIGENTDGMGLVTDLNQNLGIDLGNKVVLILGAGGATRGILLPLLQQQPKRIMIANRTASKAIQLAKDFAKFGKTCGFGLEKIKNDPVDIIINATSASLDGQMPNIATGVANNAICYDLMYGQQTPFMDWASANQALKVFDGLGMLVEQAAAAFKFWTGKQPETQTVIKTIRALND</sequence>
<dbReference type="Gene3D" id="3.40.50.720">
    <property type="entry name" value="NAD(P)-binding Rossmann-like Domain"/>
    <property type="match status" value="1"/>
</dbReference>
<dbReference type="InterPro" id="IPR011342">
    <property type="entry name" value="Shikimate_DH"/>
</dbReference>
<dbReference type="GO" id="GO:0008652">
    <property type="term" value="P:amino acid biosynthetic process"/>
    <property type="evidence" value="ECO:0007669"/>
    <property type="project" value="UniProtKB-KW"/>
</dbReference>
<dbReference type="Gene3D" id="3.40.50.10860">
    <property type="entry name" value="Leucine Dehydrogenase, chain A, domain 1"/>
    <property type="match status" value="1"/>
</dbReference>
<evidence type="ECO:0000259" key="10">
    <source>
        <dbReference type="Pfam" id="PF08501"/>
    </source>
</evidence>
<comment type="pathway">
    <text evidence="1 8">Metabolic intermediate biosynthesis; chorismate biosynthesis; chorismate from D-erythrose 4-phosphate and phosphoenolpyruvate: step 4/7.</text>
</comment>
<dbReference type="HAMAP" id="MF_00222">
    <property type="entry name" value="Shikimate_DH_AroE"/>
    <property type="match status" value="1"/>
</dbReference>
<evidence type="ECO:0000256" key="2">
    <source>
        <dbReference type="ARBA" id="ARBA00012962"/>
    </source>
</evidence>
<feature type="binding site" evidence="8">
    <location>
        <begin position="22"/>
        <end position="24"/>
    </location>
    <ligand>
        <name>shikimate</name>
        <dbReference type="ChEBI" id="CHEBI:36208"/>
    </ligand>
</feature>
<dbReference type="FunFam" id="3.40.50.10860:FF:000006">
    <property type="entry name" value="Shikimate dehydrogenase (NADP(+))"/>
    <property type="match status" value="1"/>
</dbReference>
<dbReference type="NCBIfam" id="TIGR00507">
    <property type="entry name" value="aroE"/>
    <property type="match status" value="1"/>
</dbReference>
<comment type="subunit">
    <text evidence="8">Homodimer.</text>
</comment>
<dbReference type="GO" id="GO:0004764">
    <property type="term" value="F:shikimate 3-dehydrogenase (NADP+) activity"/>
    <property type="evidence" value="ECO:0007669"/>
    <property type="project" value="UniProtKB-UniRule"/>
</dbReference>
<feature type="binding site" evidence="8">
    <location>
        <position position="223"/>
    </location>
    <ligand>
        <name>shikimate</name>
        <dbReference type="ChEBI" id="CHEBI:36208"/>
    </ligand>
</feature>
<comment type="caution">
    <text evidence="8">Lacks conserved residue(s) required for the propagation of feature annotation.</text>
</comment>
<accession>A0A3G3IL49</accession>
<dbReference type="GO" id="GO:0050661">
    <property type="term" value="F:NADP binding"/>
    <property type="evidence" value="ECO:0007669"/>
    <property type="project" value="InterPro"/>
</dbReference>
<keyword evidence="4 8" id="KW-0521">NADP</keyword>
<comment type="catalytic activity">
    <reaction evidence="7 8">
        <text>shikimate + NADP(+) = 3-dehydroshikimate + NADPH + H(+)</text>
        <dbReference type="Rhea" id="RHEA:17737"/>
        <dbReference type="ChEBI" id="CHEBI:15378"/>
        <dbReference type="ChEBI" id="CHEBI:16630"/>
        <dbReference type="ChEBI" id="CHEBI:36208"/>
        <dbReference type="ChEBI" id="CHEBI:57783"/>
        <dbReference type="ChEBI" id="CHEBI:58349"/>
        <dbReference type="EC" id="1.1.1.25"/>
    </reaction>
</comment>
<feature type="binding site" evidence="8">
    <location>
        <position position="251"/>
    </location>
    <ligand>
        <name>shikimate</name>
        <dbReference type="ChEBI" id="CHEBI:36208"/>
    </ligand>
</feature>
<feature type="domain" description="Quinate/shikimate 5-dehydrogenase/glutamyl-tRNA reductase" evidence="9">
    <location>
        <begin position="124"/>
        <end position="200"/>
    </location>
</feature>
<dbReference type="InterPro" id="IPR006151">
    <property type="entry name" value="Shikm_DH/Glu-tRNA_Rdtase"/>
</dbReference>
<dbReference type="UniPathway" id="UPA00053">
    <property type="reaction ID" value="UER00087"/>
</dbReference>
<dbReference type="Proteomes" id="UP000278334">
    <property type="component" value="Chromosome"/>
</dbReference>
<evidence type="ECO:0000256" key="1">
    <source>
        <dbReference type="ARBA" id="ARBA00004871"/>
    </source>
</evidence>
<proteinExistence type="inferred from homology"/>
<dbReference type="EC" id="1.1.1.25" evidence="2 8"/>
<organism evidence="12 13">
    <name type="scientific">Bathymodiolus thermophilus thioautotrophic gill symbiont</name>
    <dbReference type="NCBI Taxonomy" id="2360"/>
    <lineage>
        <taxon>Bacteria</taxon>
        <taxon>Pseudomonadati</taxon>
        <taxon>Pseudomonadota</taxon>
        <taxon>Gammaproteobacteria</taxon>
        <taxon>sulfur-oxidizing symbionts</taxon>
    </lineage>
</organism>
<keyword evidence="6 8" id="KW-0057">Aromatic amino acid biosynthesis</keyword>
<dbReference type="SUPFAM" id="SSF53223">
    <property type="entry name" value="Aminoacid dehydrogenase-like, N-terminal domain"/>
    <property type="match status" value="1"/>
</dbReference>
<dbReference type="PANTHER" id="PTHR21089">
    <property type="entry name" value="SHIKIMATE DEHYDROGENASE"/>
    <property type="match status" value="1"/>
</dbReference>
<dbReference type="GO" id="GO:0005829">
    <property type="term" value="C:cytosol"/>
    <property type="evidence" value="ECO:0007669"/>
    <property type="project" value="TreeGrafter"/>
</dbReference>
<feature type="binding site" evidence="8">
    <location>
        <position position="94"/>
    </location>
    <ligand>
        <name>shikimate</name>
        <dbReference type="ChEBI" id="CHEBI:36208"/>
    </ligand>
</feature>
<dbReference type="GO" id="GO:0009073">
    <property type="term" value="P:aromatic amino acid family biosynthetic process"/>
    <property type="evidence" value="ECO:0007669"/>
    <property type="project" value="UniProtKB-KW"/>
</dbReference>
<feature type="binding site" evidence="8">
    <location>
        <position position="244"/>
    </location>
    <ligand>
        <name>NADP(+)</name>
        <dbReference type="ChEBI" id="CHEBI:58349"/>
    </ligand>
</feature>
<feature type="binding site" evidence="8">
    <location>
        <position position="69"/>
    </location>
    <ligand>
        <name>shikimate</name>
        <dbReference type="ChEBI" id="CHEBI:36208"/>
    </ligand>
</feature>
<dbReference type="GO" id="GO:0019632">
    <property type="term" value="P:shikimate metabolic process"/>
    <property type="evidence" value="ECO:0007669"/>
    <property type="project" value="InterPro"/>
</dbReference>
<evidence type="ECO:0000259" key="9">
    <source>
        <dbReference type="Pfam" id="PF01488"/>
    </source>
</evidence>
<protein>
    <recommendedName>
        <fullName evidence="2 8">Shikimate dehydrogenase (NADP(+))</fullName>
        <shortName evidence="8">SDH</shortName>
        <ecNumber evidence="2 8">1.1.1.25</ecNumber>
    </recommendedName>
</protein>
<evidence type="ECO:0000256" key="5">
    <source>
        <dbReference type="ARBA" id="ARBA00023002"/>
    </source>
</evidence>
<feature type="binding site" evidence="8">
    <location>
        <position position="109"/>
    </location>
    <ligand>
        <name>shikimate</name>
        <dbReference type="ChEBI" id="CHEBI:36208"/>
    </ligand>
</feature>
<evidence type="ECO:0000256" key="6">
    <source>
        <dbReference type="ARBA" id="ARBA00023141"/>
    </source>
</evidence>
<evidence type="ECO:0000313" key="13">
    <source>
        <dbReference type="Proteomes" id="UP000278334"/>
    </source>
</evidence>
<feature type="active site" description="Proton acceptor" evidence="8">
    <location>
        <position position="73"/>
    </location>
</feature>
<comment type="function">
    <text evidence="8">Involved in the biosynthesis of the chorismate, which leads to the biosynthesis of aromatic amino acids. Catalyzes the reversible NADPH linked reduction of 3-dehydroshikimate (DHSA) to yield shikimate (SA).</text>
</comment>
<feature type="binding site" evidence="8">
    <location>
        <begin position="158"/>
        <end position="163"/>
    </location>
    <ligand>
        <name>NADP(+)</name>
        <dbReference type="ChEBI" id="CHEBI:58349"/>
    </ligand>
</feature>
<dbReference type="InterPro" id="IPR041121">
    <property type="entry name" value="SDH_C"/>
</dbReference>
<dbReference type="Pfam" id="PF01488">
    <property type="entry name" value="Shikimate_DH"/>
    <property type="match status" value="1"/>
</dbReference>
<evidence type="ECO:0000256" key="3">
    <source>
        <dbReference type="ARBA" id="ARBA00022605"/>
    </source>
</evidence>
<dbReference type="SUPFAM" id="SSF51735">
    <property type="entry name" value="NAD(P)-binding Rossmann-fold domains"/>
    <property type="match status" value="1"/>
</dbReference>
<gene>
    <name evidence="8" type="primary">aroE</name>
    <name evidence="12" type="ORF">MS2017_0855</name>
</gene>
<dbReference type="Pfam" id="PF08501">
    <property type="entry name" value="Shikimate_dh_N"/>
    <property type="match status" value="1"/>
</dbReference>
<feature type="binding site" evidence="8">
    <location>
        <begin position="134"/>
        <end position="138"/>
    </location>
    <ligand>
        <name>NADP(+)</name>
        <dbReference type="ChEBI" id="CHEBI:58349"/>
    </ligand>
</feature>
<dbReference type="EMBL" id="CP024634">
    <property type="protein sequence ID" value="AYQ56577.1"/>
    <property type="molecule type" value="Genomic_DNA"/>
</dbReference>
<dbReference type="NCBIfam" id="NF001310">
    <property type="entry name" value="PRK00258.1-2"/>
    <property type="match status" value="1"/>
</dbReference>
<dbReference type="InterPro" id="IPR013708">
    <property type="entry name" value="Shikimate_DH-bd_N"/>
</dbReference>
<reference evidence="12 13" key="1">
    <citation type="submission" date="2017-11" db="EMBL/GenBank/DDBJ databases">
        <title>Genome sequence of the bacterial symbiont EPR9N from a vent mussel Bathymodiolus thermophilus.</title>
        <authorList>
            <person name="Won Y.-J."/>
        </authorList>
    </citation>
    <scope>NUCLEOTIDE SEQUENCE [LARGE SCALE GENOMIC DNA]</scope>
    <source>
        <strain evidence="12 13">EPR9N</strain>
    </source>
</reference>
<dbReference type="AlphaFoldDB" id="A0A3G3IL49"/>
<keyword evidence="3 8" id="KW-0028">Amino-acid biosynthesis</keyword>
<evidence type="ECO:0000259" key="11">
    <source>
        <dbReference type="Pfam" id="PF18317"/>
    </source>
</evidence>
<name>A0A3G3IL49_9GAMM</name>